<evidence type="ECO:0000313" key="3">
    <source>
        <dbReference type="Proteomes" id="UP000243797"/>
    </source>
</evidence>
<keyword evidence="3" id="KW-1185">Reference proteome</keyword>
<feature type="region of interest" description="Disordered" evidence="1">
    <location>
        <begin position="1"/>
        <end position="29"/>
    </location>
</feature>
<dbReference type="Proteomes" id="UP000243797">
    <property type="component" value="Unassembled WGS sequence"/>
</dbReference>
<proteinExistence type="predicted"/>
<dbReference type="Gene3D" id="3.10.490.10">
    <property type="entry name" value="Gamma-glutamyl cyclotransferase-like"/>
    <property type="match status" value="1"/>
</dbReference>
<dbReference type="InParanoid" id="A0A2K1QV56"/>
<feature type="compositionally biased region" description="Polar residues" evidence="1">
    <location>
        <begin position="1"/>
        <end position="14"/>
    </location>
</feature>
<feature type="region of interest" description="Disordered" evidence="1">
    <location>
        <begin position="220"/>
        <end position="244"/>
    </location>
</feature>
<accession>A0A2K1QV56</accession>
<protein>
    <submittedName>
        <fullName evidence="2">Uncharacterized protein</fullName>
    </submittedName>
</protein>
<name>A0A2K1QV56_9PEZI</name>
<organism evidence="2 3">
    <name type="scientific">Sphaceloma murrayae</name>
    <dbReference type="NCBI Taxonomy" id="2082308"/>
    <lineage>
        <taxon>Eukaryota</taxon>
        <taxon>Fungi</taxon>
        <taxon>Dikarya</taxon>
        <taxon>Ascomycota</taxon>
        <taxon>Pezizomycotina</taxon>
        <taxon>Dothideomycetes</taxon>
        <taxon>Dothideomycetidae</taxon>
        <taxon>Myriangiales</taxon>
        <taxon>Elsinoaceae</taxon>
        <taxon>Sphaceloma</taxon>
    </lineage>
</organism>
<dbReference type="EMBL" id="NKHZ01000036">
    <property type="protein sequence ID" value="PNS18932.1"/>
    <property type="molecule type" value="Genomic_DNA"/>
</dbReference>
<comment type="caution">
    <text evidence="2">The sequence shown here is derived from an EMBL/GenBank/DDBJ whole genome shotgun (WGS) entry which is preliminary data.</text>
</comment>
<gene>
    <name evidence="2" type="ORF">CAC42_6027</name>
</gene>
<dbReference type="OrthoDB" id="1044435at2759"/>
<reference evidence="2 3" key="1">
    <citation type="submission" date="2017-06" db="EMBL/GenBank/DDBJ databases">
        <title>Draft genome sequence of a variant of Elsinoe murrayae.</title>
        <authorList>
            <person name="Cheng Q."/>
        </authorList>
    </citation>
    <scope>NUCLEOTIDE SEQUENCE [LARGE SCALE GENOMIC DNA]</scope>
    <source>
        <strain evidence="2 3">CQ-2017a</strain>
    </source>
</reference>
<dbReference type="AlphaFoldDB" id="A0A2K1QV56"/>
<sequence length="286" mass="31809">MADTTHSITGTEADNTFDDTSFGPLPQLTTPPNLKRLALKRSTSSLSSIKYSPDVVYRAIIYQAEKDKIPITTVALDMAKRNLVQASLLNSRMKYDVVERPPLFVTGVLQLPGSLGTVLGYQRRSEMELAECMTPGRTLSPLAVDSQDGAVACSRMENSVAGMVILGRGRRNRRQIDEWYGKRFARVLVDVQIHVQQWGVKKQFKAYTWVEKSALGCEDSASTSEESEDDSCIGPSDSDSSVPEGIPIEKWWKISPDLRDCIDCLGDGHDEGHDWRGKDHNTDVVW</sequence>
<evidence type="ECO:0000313" key="2">
    <source>
        <dbReference type="EMBL" id="PNS18932.1"/>
    </source>
</evidence>
<evidence type="ECO:0000256" key="1">
    <source>
        <dbReference type="SAM" id="MobiDB-lite"/>
    </source>
</evidence>